<dbReference type="Pfam" id="PF06769">
    <property type="entry name" value="YoeB_toxin"/>
    <property type="match status" value="1"/>
</dbReference>
<reference evidence="7 8" key="1">
    <citation type="submission" date="2020-10" db="EMBL/GenBank/DDBJ databases">
        <title>Connecting structure to function with the recovery of over 1000 high-quality activated sludge metagenome-assembled genomes encoding full-length rRNA genes using long-read sequencing.</title>
        <authorList>
            <person name="Singleton C.M."/>
            <person name="Petriglieri F."/>
            <person name="Kristensen J.M."/>
            <person name="Kirkegaard R.H."/>
            <person name="Michaelsen T.Y."/>
            <person name="Andersen M.H."/>
            <person name="Karst S.M."/>
            <person name="Dueholm M.S."/>
            <person name="Nielsen P.H."/>
            <person name="Albertsen M."/>
        </authorList>
    </citation>
    <scope>NUCLEOTIDE SEQUENCE [LARGE SCALE GENOMIC DNA]</scope>
    <source>
        <strain evidence="7">Ribe_18-Q3-R11-54_BAT3C.373</strain>
    </source>
</reference>
<sequence length="85" mass="9561">MEVIFLPNAEEDLNFWVSTGNKSILKKIAQLVEGIKANPFDGIGKPEPLKQNLSGAWSGRINKEHRLVYEIIDDKILILSAKGHY</sequence>
<evidence type="ECO:0000256" key="6">
    <source>
        <dbReference type="ARBA" id="ARBA00030388"/>
    </source>
</evidence>
<dbReference type="InterPro" id="IPR009614">
    <property type="entry name" value="YoeB_toxin"/>
</dbReference>
<keyword evidence="3" id="KW-0540">Nuclease</keyword>
<dbReference type="GO" id="GO:0006401">
    <property type="term" value="P:RNA catabolic process"/>
    <property type="evidence" value="ECO:0007669"/>
    <property type="project" value="InterPro"/>
</dbReference>
<dbReference type="GO" id="GO:0004519">
    <property type="term" value="F:endonuclease activity"/>
    <property type="evidence" value="ECO:0007669"/>
    <property type="project" value="UniProtKB-KW"/>
</dbReference>
<dbReference type="Gene3D" id="3.30.2310.20">
    <property type="entry name" value="RelE-like"/>
    <property type="match status" value="1"/>
</dbReference>
<organism evidence="7 8">
    <name type="scientific">Candidatus Defluviibacterium haderslevense</name>
    <dbReference type="NCBI Taxonomy" id="2981993"/>
    <lineage>
        <taxon>Bacteria</taxon>
        <taxon>Pseudomonadati</taxon>
        <taxon>Bacteroidota</taxon>
        <taxon>Saprospiria</taxon>
        <taxon>Saprospirales</taxon>
        <taxon>Saprospiraceae</taxon>
        <taxon>Candidatus Defluviibacterium</taxon>
    </lineage>
</organism>
<evidence type="ECO:0000256" key="4">
    <source>
        <dbReference type="ARBA" id="ARBA00022759"/>
    </source>
</evidence>
<keyword evidence="4" id="KW-0255">Endonuclease</keyword>
<dbReference type="PANTHER" id="PTHR38039:SF1">
    <property type="entry name" value="TOXIN YOEB"/>
    <property type="match status" value="1"/>
</dbReference>
<protein>
    <recommendedName>
        <fullName evidence="6">Putative mRNA interferase YoeB</fullName>
    </recommendedName>
</protein>
<evidence type="ECO:0000256" key="1">
    <source>
        <dbReference type="ARBA" id="ARBA00008172"/>
    </source>
</evidence>
<evidence type="ECO:0000256" key="2">
    <source>
        <dbReference type="ARBA" id="ARBA00022649"/>
    </source>
</evidence>
<keyword evidence="5" id="KW-0378">Hydrolase</keyword>
<dbReference type="GO" id="GO:0045892">
    <property type="term" value="P:negative regulation of DNA-templated transcription"/>
    <property type="evidence" value="ECO:0007669"/>
    <property type="project" value="TreeGrafter"/>
</dbReference>
<gene>
    <name evidence="7" type="ORF">IPO85_00840</name>
</gene>
<keyword evidence="2" id="KW-1277">Toxin-antitoxin system</keyword>
<proteinExistence type="inferred from homology"/>
<name>A0A9D7S5I0_9BACT</name>
<dbReference type="GO" id="GO:0016787">
    <property type="term" value="F:hydrolase activity"/>
    <property type="evidence" value="ECO:0007669"/>
    <property type="project" value="UniProtKB-KW"/>
</dbReference>
<evidence type="ECO:0000313" key="8">
    <source>
        <dbReference type="Proteomes" id="UP000808349"/>
    </source>
</evidence>
<accession>A0A9D7S5I0</accession>
<evidence type="ECO:0000256" key="5">
    <source>
        <dbReference type="ARBA" id="ARBA00022801"/>
    </source>
</evidence>
<dbReference type="SUPFAM" id="SSF143011">
    <property type="entry name" value="RelE-like"/>
    <property type="match status" value="1"/>
</dbReference>
<dbReference type="PANTHER" id="PTHR38039">
    <property type="entry name" value="TOXIN YOEB"/>
    <property type="match status" value="1"/>
</dbReference>
<evidence type="ECO:0000313" key="7">
    <source>
        <dbReference type="EMBL" id="MBK9716073.1"/>
    </source>
</evidence>
<dbReference type="Proteomes" id="UP000808349">
    <property type="component" value="Unassembled WGS sequence"/>
</dbReference>
<dbReference type="InterPro" id="IPR035093">
    <property type="entry name" value="RelE/ParE_toxin_dom_sf"/>
</dbReference>
<comment type="similarity">
    <text evidence="1">Belongs to the YoeB family.</text>
</comment>
<dbReference type="NCBIfam" id="TIGR02116">
    <property type="entry name" value="toxin_Txe_YoeB"/>
    <property type="match status" value="1"/>
</dbReference>
<dbReference type="EMBL" id="JADKFW010000004">
    <property type="protein sequence ID" value="MBK9716073.1"/>
    <property type="molecule type" value="Genomic_DNA"/>
</dbReference>
<dbReference type="AlphaFoldDB" id="A0A9D7S5I0"/>
<comment type="caution">
    <text evidence="7">The sequence shown here is derived from an EMBL/GenBank/DDBJ whole genome shotgun (WGS) entry which is preliminary data.</text>
</comment>
<evidence type="ECO:0000256" key="3">
    <source>
        <dbReference type="ARBA" id="ARBA00022722"/>
    </source>
</evidence>